<dbReference type="InterPro" id="IPR002477">
    <property type="entry name" value="Peptidoglycan-bd-like"/>
</dbReference>
<evidence type="ECO:0000259" key="3">
    <source>
        <dbReference type="Pfam" id="PF01471"/>
    </source>
</evidence>
<dbReference type="EMBL" id="MFUP01000016">
    <property type="protein sequence ID" value="OGI87031.1"/>
    <property type="molecule type" value="Genomic_DNA"/>
</dbReference>
<gene>
    <name evidence="4" type="ORF">A2995_00480</name>
</gene>
<keyword evidence="2" id="KW-1133">Transmembrane helix</keyword>
<evidence type="ECO:0000313" key="4">
    <source>
        <dbReference type="EMBL" id="OGI87031.1"/>
    </source>
</evidence>
<feature type="domain" description="Peptidoglycan binding-like" evidence="3">
    <location>
        <begin position="116"/>
        <end position="171"/>
    </location>
</feature>
<keyword evidence="1" id="KW-0175">Coiled coil</keyword>
<sequence>MLESFKSIIISLIIFGIVVVGGYWAFVSLEPGGVHVVKQEQKKLEQKLEDFEKDFNSLKNEINLIKEWQVEQVQITEDKLTTQATIESTTSKNQELITALQKLVNDKVVMKSGSQGTRVGTVQSFLNIYKNENRRIDNSFGPTTKNLIIQFQNDQGLTADGEAGTGTFQKMITWLNSH</sequence>
<evidence type="ECO:0000313" key="5">
    <source>
        <dbReference type="Proteomes" id="UP000185809"/>
    </source>
</evidence>
<comment type="caution">
    <text evidence="4">The sequence shown here is derived from an EMBL/GenBank/DDBJ whole genome shotgun (WGS) entry which is preliminary data.</text>
</comment>
<dbReference type="InterPro" id="IPR036365">
    <property type="entry name" value="PGBD-like_sf"/>
</dbReference>
<dbReference type="InterPro" id="IPR036366">
    <property type="entry name" value="PGBDSf"/>
</dbReference>
<evidence type="ECO:0000256" key="1">
    <source>
        <dbReference type="SAM" id="Coils"/>
    </source>
</evidence>
<dbReference type="Pfam" id="PF01471">
    <property type="entry name" value="PG_binding_1"/>
    <property type="match status" value="1"/>
</dbReference>
<feature type="coiled-coil region" evidence="1">
    <location>
        <begin position="34"/>
        <end position="61"/>
    </location>
</feature>
<protein>
    <recommendedName>
        <fullName evidence="3">Peptidoglycan binding-like domain-containing protein</fullName>
    </recommendedName>
</protein>
<reference evidence="4 5" key="1">
    <citation type="journal article" date="2016" name="Nat. Commun.">
        <title>Thousands of microbial genomes shed light on interconnected biogeochemical processes in an aquifer system.</title>
        <authorList>
            <person name="Anantharaman K."/>
            <person name="Brown C.T."/>
            <person name="Hug L.A."/>
            <person name="Sharon I."/>
            <person name="Castelle C.J."/>
            <person name="Probst A.J."/>
            <person name="Thomas B.C."/>
            <person name="Singh A."/>
            <person name="Wilkins M.J."/>
            <person name="Karaoz U."/>
            <person name="Brodie E.L."/>
            <person name="Williams K.H."/>
            <person name="Hubbard S.S."/>
            <person name="Banfield J.F."/>
        </authorList>
    </citation>
    <scope>NUCLEOTIDE SEQUENCE [LARGE SCALE GENOMIC DNA]</scope>
</reference>
<dbReference type="SUPFAM" id="SSF47090">
    <property type="entry name" value="PGBD-like"/>
    <property type="match status" value="1"/>
</dbReference>
<dbReference type="AlphaFoldDB" id="A0A1F6WYQ7"/>
<accession>A0A1F6WYQ7</accession>
<keyword evidence="2" id="KW-0812">Transmembrane</keyword>
<name>A0A1F6WYQ7_9BACT</name>
<dbReference type="Gene3D" id="1.10.101.10">
    <property type="entry name" value="PGBD-like superfamily/PGBD"/>
    <property type="match status" value="1"/>
</dbReference>
<evidence type="ECO:0000256" key="2">
    <source>
        <dbReference type="SAM" id="Phobius"/>
    </source>
</evidence>
<keyword evidence="2" id="KW-0472">Membrane</keyword>
<organism evidence="4 5">
    <name type="scientific">Candidatus Nomurabacteria bacterium RIFCSPLOWO2_01_FULL_33_24</name>
    <dbReference type="NCBI Taxonomy" id="1801765"/>
    <lineage>
        <taxon>Bacteria</taxon>
        <taxon>Candidatus Nomuraibacteriota</taxon>
    </lineage>
</organism>
<feature type="transmembrane region" description="Helical" evidence="2">
    <location>
        <begin position="7"/>
        <end position="26"/>
    </location>
</feature>
<proteinExistence type="predicted"/>
<dbReference type="Proteomes" id="UP000185809">
    <property type="component" value="Unassembled WGS sequence"/>
</dbReference>